<sequence length="127" mass="14650">MRIGELAERTGASIRSIRYYEQQGLLASVRLANGYREYTSLAEEQVRTIQLYLQLGLTTEQIAGFLNCVLQSKEAFCENVLPVYERKLAEIDDQIRLLASIKSNLEDRVRSILEERRKSEDECKTCE</sequence>
<keyword evidence="1" id="KW-0805">Transcription regulation</keyword>
<dbReference type="RefSeq" id="WP_257448671.1">
    <property type="nucleotide sequence ID" value="NZ_JANIPJ010000013.1"/>
</dbReference>
<keyword evidence="3" id="KW-0804">Transcription</keyword>
<evidence type="ECO:0000256" key="3">
    <source>
        <dbReference type="ARBA" id="ARBA00023163"/>
    </source>
</evidence>
<keyword evidence="2" id="KW-0238">DNA-binding</keyword>
<dbReference type="SUPFAM" id="SSF46955">
    <property type="entry name" value="Putative DNA-binding domain"/>
    <property type="match status" value="1"/>
</dbReference>
<reference evidence="5" key="1">
    <citation type="submission" date="2022-08" db="EMBL/GenBank/DDBJ databases">
        <title>The genomic sequence of strain Paenibacillus sp. SCIV0701.</title>
        <authorList>
            <person name="Zhao H."/>
        </authorList>
    </citation>
    <scope>NUCLEOTIDE SEQUENCE</scope>
    <source>
        <strain evidence="5">SCIV0701</strain>
    </source>
</reference>
<feature type="domain" description="HTH merR-type" evidence="4">
    <location>
        <begin position="1"/>
        <end position="68"/>
    </location>
</feature>
<name>A0A9X2MS47_9BACL</name>
<organism evidence="5 6">
    <name type="scientific">Paenibacillus soyae</name>
    <dbReference type="NCBI Taxonomy" id="2969249"/>
    <lineage>
        <taxon>Bacteria</taxon>
        <taxon>Bacillati</taxon>
        <taxon>Bacillota</taxon>
        <taxon>Bacilli</taxon>
        <taxon>Bacillales</taxon>
        <taxon>Paenibacillaceae</taxon>
        <taxon>Paenibacillus</taxon>
    </lineage>
</organism>
<dbReference type="GO" id="GO:0003677">
    <property type="term" value="F:DNA binding"/>
    <property type="evidence" value="ECO:0007669"/>
    <property type="project" value="UniProtKB-KW"/>
</dbReference>
<evidence type="ECO:0000256" key="1">
    <source>
        <dbReference type="ARBA" id="ARBA00023015"/>
    </source>
</evidence>
<dbReference type="Gene3D" id="1.10.1660.10">
    <property type="match status" value="1"/>
</dbReference>
<dbReference type="PANTHER" id="PTHR30204">
    <property type="entry name" value="REDOX-CYCLING DRUG-SENSING TRANSCRIPTIONAL ACTIVATOR SOXR"/>
    <property type="match status" value="1"/>
</dbReference>
<dbReference type="SMART" id="SM00422">
    <property type="entry name" value="HTH_MERR"/>
    <property type="match status" value="1"/>
</dbReference>
<evidence type="ECO:0000259" key="4">
    <source>
        <dbReference type="PROSITE" id="PS50937"/>
    </source>
</evidence>
<keyword evidence="6" id="KW-1185">Reference proteome</keyword>
<dbReference type="GO" id="GO:0003700">
    <property type="term" value="F:DNA-binding transcription factor activity"/>
    <property type="evidence" value="ECO:0007669"/>
    <property type="project" value="InterPro"/>
</dbReference>
<dbReference type="InterPro" id="IPR047057">
    <property type="entry name" value="MerR_fam"/>
</dbReference>
<comment type="caution">
    <text evidence="5">The sequence shown here is derived from an EMBL/GenBank/DDBJ whole genome shotgun (WGS) entry which is preliminary data.</text>
</comment>
<dbReference type="AlphaFoldDB" id="A0A9X2MS47"/>
<gene>
    <name evidence="5" type="ORF">NQZ67_18155</name>
</gene>
<dbReference type="EMBL" id="JANIPJ010000013">
    <property type="protein sequence ID" value="MCR2805809.1"/>
    <property type="molecule type" value="Genomic_DNA"/>
</dbReference>
<dbReference type="InterPro" id="IPR000551">
    <property type="entry name" value="MerR-type_HTH_dom"/>
</dbReference>
<evidence type="ECO:0000313" key="5">
    <source>
        <dbReference type="EMBL" id="MCR2805809.1"/>
    </source>
</evidence>
<proteinExistence type="predicted"/>
<dbReference type="PROSITE" id="PS50937">
    <property type="entry name" value="HTH_MERR_2"/>
    <property type="match status" value="1"/>
</dbReference>
<dbReference type="Pfam" id="PF00376">
    <property type="entry name" value="MerR"/>
    <property type="match status" value="1"/>
</dbReference>
<dbReference type="InterPro" id="IPR009061">
    <property type="entry name" value="DNA-bd_dom_put_sf"/>
</dbReference>
<dbReference type="Proteomes" id="UP001141950">
    <property type="component" value="Unassembled WGS sequence"/>
</dbReference>
<accession>A0A9X2MS47</accession>
<dbReference type="PANTHER" id="PTHR30204:SF94">
    <property type="entry name" value="HEAVY METAL-DEPENDENT TRANSCRIPTIONAL REGULATOR HI_0293-RELATED"/>
    <property type="match status" value="1"/>
</dbReference>
<evidence type="ECO:0000256" key="2">
    <source>
        <dbReference type="ARBA" id="ARBA00023125"/>
    </source>
</evidence>
<dbReference type="PRINTS" id="PR00040">
    <property type="entry name" value="HTHMERR"/>
</dbReference>
<evidence type="ECO:0000313" key="6">
    <source>
        <dbReference type="Proteomes" id="UP001141950"/>
    </source>
</evidence>
<protein>
    <submittedName>
        <fullName evidence="5">MerR family transcriptional regulator</fullName>
    </submittedName>
</protein>
<dbReference type="CDD" id="cd01282">
    <property type="entry name" value="HTH_MerR-like_sg3"/>
    <property type="match status" value="1"/>
</dbReference>